<dbReference type="EMBL" id="PFEU01000006">
    <property type="protein sequence ID" value="PJE77116.1"/>
    <property type="molecule type" value="Genomic_DNA"/>
</dbReference>
<name>A0A2M8LI79_9BACT</name>
<evidence type="ECO:0000313" key="3">
    <source>
        <dbReference type="Proteomes" id="UP000231436"/>
    </source>
</evidence>
<comment type="caution">
    <text evidence="2">The sequence shown here is derived from an EMBL/GenBank/DDBJ whole genome shotgun (WGS) entry which is preliminary data.</text>
</comment>
<keyword evidence="1" id="KW-0472">Membrane</keyword>
<accession>A0A2M8LI79</accession>
<feature type="transmembrane region" description="Helical" evidence="1">
    <location>
        <begin position="54"/>
        <end position="77"/>
    </location>
</feature>
<keyword evidence="1" id="KW-1133">Transmembrane helix</keyword>
<dbReference type="AlphaFoldDB" id="A0A2M8LI79"/>
<protein>
    <submittedName>
        <fullName evidence="2">Uncharacterized protein</fullName>
    </submittedName>
</protein>
<evidence type="ECO:0000313" key="2">
    <source>
        <dbReference type="EMBL" id="PJE77116.1"/>
    </source>
</evidence>
<reference evidence="3" key="1">
    <citation type="submission" date="2017-09" db="EMBL/GenBank/DDBJ databases">
        <title>Depth-based differentiation of microbial function through sediment-hosted aquifers and enrichment of novel symbionts in the deep terrestrial subsurface.</title>
        <authorList>
            <person name="Probst A.J."/>
            <person name="Ladd B."/>
            <person name="Jarett J.K."/>
            <person name="Geller-Mcgrath D.E."/>
            <person name="Sieber C.M.K."/>
            <person name="Emerson J.B."/>
            <person name="Anantharaman K."/>
            <person name="Thomas B.C."/>
            <person name="Malmstrom R."/>
            <person name="Stieglmeier M."/>
            <person name="Klingl A."/>
            <person name="Woyke T."/>
            <person name="Ryan C.M."/>
            <person name="Banfield J.F."/>
        </authorList>
    </citation>
    <scope>NUCLEOTIDE SEQUENCE [LARGE SCALE GENOMIC DNA]</scope>
</reference>
<gene>
    <name evidence="2" type="ORF">COV05_00710</name>
</gene>
<sequence>MSHKLPNIENLLETMGSHERIGEPEHRYELRRSLLSSRFFAVESARISRWDRMLTYTAPLVAGGMMVGVFTLMAVYAPAEPEVGPQTIISRSMTTQADESSLVEASPLNAEDFLSDPSEPTVKLADFETSSSQSVVRYTPLSSQEYVRTQ</sequence>
<evidence type="ECO:0000256" key="1">
    <source>
        <dbReference type="SAM" id="Phobius"/>
    </source>
</evidence>
<dbReference type="Proteomes" id="UP000231436">
    <property type="component" value="Unassembled WGS sequence"/>
</dbReference>
<organism evidence="2 3">
    <name type="scientific">Candidatus Uhrbacteria bacterium CG10_big_fil_rev_8_21_14_0_10_48_16</name>
    <dbReference type="NCBI Taxonomy" id="1975038"/>
    <lineage>
        <taxon>Bacteria</taxon>
        <taxon>Candidatus Uhriibacteriota</taxon>
    </lineage>
</organism>
<keyword evidence="1" id="KW-0812">Transmembrane</keyword>
<proteinExistence type="predicted"/>